<dbReference type="EMBL" id="ASHR01000028">
    <property type="protein sequence ID" value="ERG63911.1"/>
    <property type="molecule type" value="Genomic_DNA"/>
</dbReference>
<dbReference type="SMART" id="SM00530">
    <property type="entry name" value="HTH_XRE"/>
    <property type="match status" value="1"/>
</dbReference>
<dbReference type="SUPFAM" id="SSF47413">
    <property type="entry name" value="lambda repressor-like DNA-binding domains"/>
    <property type="match status" value="1"/>
</dbReference>
<comment type="caution">
    <text evidence="2">The sequence shown here is derived from an EMBL/GenBank/DDBJ whole genome shotgun (WGS) entry which is preliminary data.</text>
</comment>
<name>U1MPR9_9MICO</name>
<proteinExistence type="predicted"/>
<keyword evidence="3" id="KW-1185">Reference proteome</keyword>
<dbReference type="CDD" id="cd00093">
    <property type="entry name" value="HTH_XRE"/>
    <property type="match status" value="1"/>
</dbReference>
<dbReference type="Proteomes" id="UP000016462">
    <property type="component" value="Unassembled WGS sequence"/>
</dbReference>
<dbReference type="InterPro" id="IPR010982">
    <property type="entry name" value="Lambda_DNA-bd_dom_sf"/>
</dbReference>
<reference evidence="2 3" key="1">
    <citation type="journal article" date="2013" name="Genome Announc.">
        <title>First draft genome sequence from a member of the genus agrococcus, isolated from modern microbialites.</title>
        <authorList>
            <person name="White R.A.III."/>
            <person name="Grassa C.J."/>
            <person name="Suttle C.A."/>
        </authorList>
    </citation>
    <scope>NUCLEOTIDE SEQUENCE [LARGE SCALE GENOMIC DNA]</scope>
    <source>
        <strain evidence="2 3">RW1</strain>
    </source>
</reference>
<evidence type="ECO:0000259" key="1">
    <source>
        <dbReference type="PROSITE" id="PS50943"/>
    </source>
</evidence>
<dbReference type="PROSITE" id="PS50943">
    <property type="entry name" value="HTH_CROC1"/>
    <property type="match status" value="1"/>
</dbReference>
<sequence length="158" mass="16917">MSIHLRGASASERARYAELVRPARVRRGLSQKALATLAEVDRTTVSNIERGAGAPQEDVLRRLFAALGLATDAQPRDPEVELWVAVMSELLSSVPADRRHLAADAAIATLAAHVRAGEVSAVGPTLTAIHDEGGLEERDIHGLAARRGIARRDEPHAE</sequence>
<organism evidence="2 3">
    <name type="scientific">Agrococcus pavilionensis RW1</name>
    <dbReference type="NCBI Taxonomy" id="1330458"/>
    <lineage>
        <taxon>Bacteria</taxon>
        <taxon>Bacillati</taxon>
        <taxon>Actinomycetota</taxon>
        <taxon>Actinomycetes</taxon>
        <taxon>Micrococcales</taxon>
        <taxon>Microbacteriaceae</taxon>
        <taxon>Agrococcus</taxon>
    </lineage>
</organism>
<dbReference type="Gene3D" id="1.10.260.40">
    <property type="entry name" value="lambda repressor-like DNA-binding domains"/>
    <property type="match status" value="1"/>
</dbReference>
<gene>
    <name evidence="2" type="ORF">L332_05435</name>
</gene>
<protein>
    <recommendedName>
        <fullName evidence="1">HTH cro/C1-type domain-containing protein</fullName>
    </recommendedName>
</protein>
<evidence type="ECO:0000313" key="2">
    <source>
        <dbReference type="EMBL" id="ERG63911.1"/>
    </source>
</evidence>
<dbReference type="RefSeq" id="WP_021065043.1">
    <property type="nucleotide sequence ID" value="NZ_ASHR01000028.1"/>
</dbReference>
<dbReference type="InterPro" id="IPR001387">
    <property type="entry name" value="Cro/C1-type_HTH"/>
</dbReference>
<dbReference type="AlphaFoldDB" id="U1MPR9"/>
<dbReference type="Pfam" id="PF13560">
    <property type="entry name" value="HTH_31"/>
    <property type="match status" value="1"/>
</dbReference>
<accession>U1MPR9</accession>
<dbReference type="GO" id="GO:0003677">
    <property type="term" value="F:DNA binding"/>
    <property type="evidence" value="ECO:0007669"/>
    <property type="project" value="InterPro"/>
</dbReference>
<dbReference type="OrthoDB" id="5117362at2"/>
<feature type="domain" description="HTH cro/C1-type" evidence="1">
    <location>
        <begin position="20"/>
        <end position="74"/>
    </location>
</feature>
<evidence type="ECO:0000313" key="3">
    <source>
        <dbReference type="Proteomes" id="UP000016462"/>
    </source>
</evidence>